<protein>
    <submittedName>
        <fullName evidence="6">Nop52-domain-containing protein</fullName>
    </submittedName>
</protein>
<gene>
    <name evidence="6" type="ORF">SEPMUDRAFT_138563</name>
</gene>
<comment type="subcellular location">
    <subcellularLocation>
        <location evidence="1">Nucleus</location>
    </subcellularLocation>
</comment>
<dbReference type="Pfam" id="PF05997">
    <property type="entry name" value="Nop52"/>
    <property type="match status" value="1"/>
</dbReference>
<dbReference type="GO" id="GO:0030688">
    <property type="term" value="C:preribosome, small subunit precursor"/>
    <property type="evidence" value="ECO:0007669"/>
    <property type="project" value="InterPro"/>
</dbReference>
<dbReference type="GeneID" id="27900018"/>
<organism evidence="6 7">
    <name type="scientific">Sphaerulina musiva (strain SO2202)</name>
    <name type="common">Poplar stem canker fungus</name>
    <name type="synonym">Septoria musiva</name>
    <dbReference type="NCBI Taxonomy" id="692275"/>
    <lineage>
        <taxon>Eukaryota</taxon>
        <taxon>Fungi</taxon>
        <taxon>Dikarya</taxon>
        <taxon>Ascomycota</taxon>
        <taxon>Pezizomycotina</taxon>
        <taxon>Dothideomycetes</taxon>
        <taxon>Dothideomycetidae</taxon>
        <taxon>Mycosphaerellales</taxon>
        <taxon>Mycosphaerellaceae</taxon>
        <taxon>Sphaerulina</taxon>
    </lineage>
</organism>
<dbReference type="PANTHER" id="PTHR13026:SF0">
    <property type="entry name" value="RIBOSOMAL RNA PROCESSING 1B"/>
    <property type="match status" value="1"/>
</dbReference>
<dbReference type="AlphaFoldDB" id="N1QNN5"/>
<keyword evidence="4" id="KW-0539">Nucleus</keyword>
<dbReference type="GO" id="GO:0006364">
    <property type="term" value="P:rRNA processing"/>
    <property type="evidence" value="ECO:0007669"/>
    <property type="project" value="UniProtKB-KW"/>
</dbReference>
<evidence type="ECO:0000256" key="4">
    <source>
        <dbReference type="ARBA" id="ARBA00023242"/>
    </source>
</evidence>
<sequence>MAATKAQKSSDLSPFVKQLASSDRTIRDRALSSLRTYLSRSKPFTSLDLLKLWKGLHYCMFMSDKPRNQQRLARDLAALTDVLASENVLPWIEAFWKTMAREWGGIDSLRMDKYLYLVRCYVNKGFEVASSEKKKKKSAISWNRYLEVLEADGGPLSVRDVKVPVGLKLHVLDVWVDELEKVDGEQKDGGCPVEEVMKPVQKLQKDSLVKSVRMRAKESLEDERLLGGKRWRTAEDGSVEDGRKAQDEEMEDEDGQVVGEDDDFGGFDD</sequence>
<dbReference type="PANTHER" id="PTHR13026">
    <property type="entry name" value="NNP-1 PROTEIN NOVEL NUCLEAR PROTEIN 1 NOP52"/>
    <property type="match status" value="1"/>
</dbReference>
<dbReference type="RefSeq" id="XP_016766039.1">
    <property type="nucleotide sequence ID" value="XM_016902881.1"/>
</dbReference>
<dbReference type="InterPro" id="IPR010301">
    <property type="entry name" value="RRP1"/>
</dbReference>
<dbReference type="GO" id="GO:0005634">
    <property type="term" value="C:nucleus"/>
    <property type="evidence" value="ECO:0007669"/>
    <property type="project" value="UniProtKB-SubCell"/>
</dbReference>
<dbReference type="eggNOG" id="KOG3911">
    <property type="taxonomic scope" value="Eukaryota"/>
</dbReference>
<feature type="compositionally biased region" description="Acidic residues" evidence="5">
    <location>
        <begin position="248"/>
        <end position="269"/>
    </location>
</feature>
<dbReference type="OMA" id="AMWFSDR"/>
<proteinExistence type="inferred from homology"/>
<evidence type="ECO:0000256" key="5">
    <source>
        <dbReference type="SAM" id="MobiDB-lite"/>
    </source>
</evidence>
<feature type="compositionally biased region" description="Basic and acidic residues" evidence="5">
    <location>
        <begin position="226"/>
        <end position="247"/>
    </location>
</feature>
<dbReference type="STRING" id="692275.N1QNN5"/>
<evidence type="ECO:0000313" key="7">
    <source>
        <dbReference type="Proteomes" id="UP000016931"/>
    </source>
</evidence>
<reference evidence="6 7" key="1">
    <citation type="journal article" date="2012" name="PLoS Pathog.">
        <title>Diverse lifestyles and strategies of plant pathogenesis encoded in the genomes of eighteen Dothideomycetes fungi.</title>
        <authorList>
            <person name="Ohm R.A."/>
            <person name="Feau N."/>
            <person name="Henrissat B."/>
            <person name="Schoch C.L."/>
            <person name="Horwitz B.A."/>
            <person name="Barry K.W."/>
            <person name="Condon B.J."/>
            <person name="Copeland A.C."/>
            <person name="Dhillon B."/>
            <person name="Glaser F."/>
            <person name="Hesse C.N."/>
            <person name="Kosti I."/>
            <person name="LaButti K."/>
            <person name="Lindquist E.A."/>
            <person name="Lucas S."/>
            <person name="Salamov A.A."/>
            <person name="Bradshaw R.E."/>
            <person name="Ciuffetti L."/>
            <person name="Hamelin R.C."/>
            <person name="Kema G.H.J."/>
            <person name="Lawrence C."/>
            <person name="Scott J.A."/>
            <person name="Spatafora J.W."/>
            <person name="Turgeon B.G."/>
            <person name="de Wit P.J.G.M."/>
            <person name="Zhong S."/>
            <person name="Goodwin S.B."/>
            <person name="Grigoriev I.V."/>
        </authorList>
    </citation>
    <scope>NUCLEOTIDE SEQUENCE [LARGE SCALE GENOMIC DNA]</scope>
    <source>
        <strain evidence="6 7">SO2202</strain>
    </source>
</reference>
<dbReference type="Proteomes" id="UP000016931">
    <property type="component" value="Unassembled WGS sequence"/>
</dbReference>
<evidence type="ECO:0000256" key="1">
    <source>
        <dbReference type="ARBA" id="ARBA00004123"/>
    </source>
</evidence>
<comment type="similarity">
    <text evidence="2">Belongs to the RRP1 family.</text>
</comment>
<dbReference type="OrthoDB" id="2019504at2759"/>
<name>N1QNN5_SPHMS</name>
<evidence type="ECO:0000256" key="2">
    <source>
        <dbReference type="ARBA" id="ARBA00006374"/>
    </source>
</evidence>
<dbReference type="HOGENOM" id="CLU_022876_0_0_1"/>
<dbReference type="EMBL" id="KB456260">
    <property type="protein sequence ID" value="EMF17918.1"/>
    <property type="molecule type" value="Genomic_DNA"/>
</dbReference>
<keyword evidence="3" id="KW-0698">rRNA processing</keyword>
<evidence type="ECO:0000313" key="6">
    <source>
        <dbReference type="EMBL" id="EMF17918.1"/>
    </source>
</evidence>
<accession>N1QNN5</accession>
<keyword evidence="7" id="KW-1185">Reference proteome</keyword>
<evidence type="ECO:0000256" key="3">
    <source>
        <dbReference type="ARBA" id="ARBA00022552"/>
    </source>
</evidence>
<feature type="region of interest" description="Disordered" evidence="5">
    <location>
        <begin position="226"/>
        <end position="269"/>
    </location>
</feature>